<keyword evidence="12" id="KW-0548">Nucleotidyltransferase</keyword>
<dbReference type="EC" id="2.7.7.41" evidence="6"/>
<dbReference type="EMBL" id="MFSQ01000003">
    <property type="protein sequence ID" value="OGI41682.1"/>
    <property type="molecule type" value="Genomic_DNA"/>
</dbReference>
<feature type="transmembrane region" description="Helical" evidence="24">
    <location>
        <begin position="28"/>
        <end position="49"/>
    </location>
</feature>
<evidence type="ECO:0000256" key="5">
    <source>
        <dbReference type="ARBA" id="ARBA00010185"/>
    </source>
</evidence>
<keyword evidence="17" id="KW-1208">Phospholipid metabolism</keyword>
<organism evidence="25 26">
    <name type="scientific">Candidatus Muproteobacteria bacterium RBG_16_62_13</name>
    <dbReference type="NCBI Taxonomy" id="1817756"/>
    <lineage>
        <taxon>Bacteria</taxon>
        <taxon>Pseudomonadati</taxon>
        <taxon>Pseudomonadota</taxon>
        <taxon>Candidatus Muproteobacteria</taxon>
    </lineage>
</organism>
<dbReference type="GO" id="GO:0016024">
    <property type="term" value="P:CDP-diacylglycerol biosynthetic process"/>
    <property type="evidence" value="ECO:0007669"/>
    <property type="project" value="TreeGrafter"/>
</dbReference>
<feature type="transmembrane region" description="Helical" evidence="24">
    <location>
        <begin position="56"/>
        <end position="77"/>
    </location>
</feature>
<dbReference type="STRING" id="1817756.A2140_04280"/>
<keyword evidence="14" id="KW-0443">Lipid metabolism</keyword>
<evidence type="ECO:0000256" key="11">
    <source>
        <dbReference type="ARBA" id="ARBA00022692"/>
    </source>
</evidence>
<comment type="pathway">
    <text evidence="4">Lipid metabolism.</text>
</comment>
<evidence type="ECO:0000256" key="21">
    <source>
        <dbReference type="ARBA" id="ARBA00032396"/>
    </source>
</evidence>
<evidence type="ECO:0000256" key="23">
    <source>
        <dbReference type="ARBA" id="ARBA00033406"/>
    </source>
</evidence>
<evidence type="ECO:0000313" key="26">
    <source>
        <dbReference type="Proteomes" id="UP000178379"/>
    </source>
</evidence>
<dbReference type="GO" id="GO:0004605">
    <property type="term" value="F:phosphatidate cytidylyltransferase activity"/>
    <property type="evidence" value="ECO:0007669"/>
    <property type="project" value="UniProtKB-EC"/>
</dbReference>
<evidence type="ECO:0000256" key="22">
    <source>
        <dbReference type="ARBA" id="ARBA00032743"/>
    </source>
</evidence>
<evidence type="ECO:0000256" key="8">
    <source>
        <dbReference type="ARBA" id="ARBA00022475"/>
    </source>
</evidence>
<evidence type="ECO:0000256" key="12">
    <source>
        <dbReference type="ARBA" id="ARBA00022695"/>
    </source>
</evidence>
<keyword evidence="10" id="KW-0808">Transferase</keyword>
<evidence type="ECO:0000256" key="6">
    <source>
        <dbReference type="ARBA" id="ARBA00012487"/>
    </source>
</evidence>
<evidence type="ECO:0000256" key="2">
    <source>
        <dbReference type="ARBA" id="ARBA00004651"/>
    </source>
</evidence>
<dbReference type="PANTHER" id="PTHR46382">
    <property type="entry name" value="PHOSPHATIDATE CYTIDYLYLTRANSFERASE"/>
    <property type="match status" value="1"/>
</dbReference>
<evidence type="ECO:0000256" key="20">
    <source>
        <dbReference type="ARBA" id="ARBA00032253"/>
    </source>
</evidence>
<feature type="transmembrane region" description="Helical" evidence="24">
    <location>
        <begin position="83"/>
        <end position="104"/>
    </location>
</feature>
<comment type="subcellular location">
    <subcellularLocation>
        <location evidence="2">Cell membrane</location>
        <topology evidence="2">Multi-pass membrane protein</topology>
    </subcellularLocation>
</comment>
<evidence type="ECO:0000256" key="13">
    <source>
        <dbReference type="ARBA" id="ARBA00022989"/>
    </source>
</evidence>
<evidence type="ECO:0000256" key="18">
    <source>
        <dbReference type="ARBA" id="ARBA00029893"/>
    </source>
</evidence>
<keyword evidence="11 24" id="KW-0812">Transmembrane</keyword>
<evidence type="ECO:0000256" key="4">
    <source>
        <dbReference type="ARBA" id="ARBA00005189"/>
    </source>
</evidence>
<dbReference type="AlphaFoldDB" id="A0A1F6T990"/>
<protein>
    <recommendedName>
        <fullName evidence="7">Phosphatidate cytidylyltransferase</fullName>
        <ecNumber evidence="6">2.7.7.41</ecNumber>
    </recommendedName>
    <alternativeName>
        <fullName evidence="20">CDP-DAG synthase</fullName>
    </alternativeName>
    <alternativeName>
        <fullName evidence="22">CDP-DG synthase</fullName>
    </alternativeName>
    <alternativeName>
        <fullName evidence="18">CDP-diacylglycerol synthase</fullName>
    </alternativeName>
    <alternativeName>
        <fullName evidence="21">CDP-diglyceride pyrophosphorylase</fullName>
    </alternativeName>
    <alternativeName>
        <fullName evidence="23">CDP-diglyceride synthase</fullName>
    </alternativeName>
    <alternativeName>
        <fullName evidence="19">CTP:phosphatidate cytidylyltransferase</fullName>
    </alternativeName>
</protein>
<feature type="transmembrane region" description="Helical" evidence="24">
    <location>
        <begin position="187"/>
        <end position="207"/>
    </location>
</feature>
<feature type="transmembrane region" description="Helical" evidence="24">
    <location>
        <begin position="146"/>
        <end position="166"/>
    </location>
</feature>
<dbReference type="GO" id="GO:0005886">
    <property type="term" value="C:plasma membrane"/>
    <property type="evidence" value="ECO:0007669"/>
    <property type="project" value="UniProtKB-SubCell"/>
</dbReference>
<evidence type="ECO:0000256" key="14">
    <source>
        <dbReference type="ARBA" id="ARBA00023098"/>
    </source>
</evidence>
<name>A0A1F6T990_9PROT</name>
<keyword evidence="13 24" id="KW-1133">Transmembrane helix</keyword>
<evidence type="ECO:0000256" key="16">
    <source>
        <dbReference type="ARBA" id="ARBA00023209"/>
    </source>
</evidence>
<evidence type="ECO:0000256" key="7">
    <source>
        <dbReference type="ARBA" id="ARBA00019373"/>
    </source>
</evidence>
<dbReference type="Proteomes" id="UP000178379">
    <property type="component" value="Unassembled WGS sequence"/>
</dbReference>
<evidence type="ECO:0000256" key="19">
    <source>
        <dbReference type="ARBA" id="ARBA00031825"/>
    </source>
</evidence>
<reference evidence="25 26" key="1">
    <citation type="journal article" date="2016" name="Nat. Commun.">
        <title>Thousands of microbial genomes shed light on interconnected biogeochemical processes in an aquifer system.</title>
        <authorList>
            <person name="Anantharaman K."/>
            <person name="Brown C.T."/>
            <person name="Hug L.A."/>
            <person name="Sharon I."/>
            <person name="Castelle C.J."/>
            <person name="Probst A.J."/>
            <person name="Thomas B.C."/>
            <person name="Singh A."/>
            <person name="Wilkins M.J."/>
            <person name="Karaoz U."/>
            <person name="Brodie E.L."/>
            <person name="Williams K.H."/>
            <person name="Hubbard S.S."/>
            <person name="Banfield J.F."/>
        </authorList>
    </citation>
    <scope>NUCLEOTIDE SEQUENCE [LARGE SCALE GENOMIC DNA]</scope>
</reference>
<accession>A0A1F6T990</accession>
<keyword evidence="9" id="KW-0444">Lipid biosynthesis</keyword>
<gene>
    <name evidence="25" type="ORF">A2140_04280</name>
</gene>
<dbReference type="PANTHER" id="PTHR46382:SF1">
    <property type="entry name" value="PHOSPHATIDATE CYTIDYLYLTRANSFERASE"/>
    <property type="match status" value="1"/>
</dbReference>
<dbReference type="Pfam" id="PF01148">
    <property type="entry name" value="CTP_transf_1"/>
    <property type="match status" value="1"/>
</dbReference>
<keyword evidence="16" id="KW-0594">Phospholipid biosynthesis</keyword>
<comment type="caution">
    <text evidence="25">The sequence shown here is derived from an EMBL/GenBank/DDBJ whole genome shotgun (WGS) entry which is preliminary data.</text>
</comment>
<evidence type="ECO:0000256" key="1">
    <source>
        <dbReference type="ARBA" id="ARBA00001698"/>
    </source>
</evidence>
<keyword evidence="15 24" id="KW-0472">Membrane</keyword>
<proteinExistence type="inferred from homology"/>
<evidence type="ECO:0000256" key="3">
    <source>
        <dbReference type="ARBA" id="ARBA00005119"/>
    </source>
</evidence>
<feature type="transmembrane region" description="Helical" evidence="24">
    <location>
        <begin position="213"/>
        <end position="233"/>
    </location>
</feature>
<sequence>MLKTRILTALVLIPLLLAALFWLPSSMIAVLFGAIILIGAWEWGTLTGFRGGQRIAYVASVMVLGVLAVTPITVLALGQIPVMVLLVNFGVVLVFWLAALFSLIRGRTDSFLFHSVPGRALSGFFVLVPAWQAAVLLHAQDLDQPALLLFLFLLVWGADTFAYFAGHMFGRHKLAPGVSPGKTIEGVAGGMLAVLLLAILAGVYVWHHDGVKLLSWVLLCLAVGLISVLGDLVESKVKRVAGVKDSGAIVPGHGGVLDRIDALTSAAPAFAFGTLLLDRVWS</sequence>
<keyword evidence="8" id="KW-1003">Cell membrane</keyword>
<evidence type="ECO:0000256" key="10">
    <source>
        <dbReference type="ARBA" id="ARBA00022679"/>
    </source>
</evidence>
<evidence type="ECO:0000256" key="17">
    <source>
        <dbReference type="ARBA" id="ARBA00023264"/>
    </source>
</evidence>
<evidence type="ECO:0000256" key="24">
    <source>
        <dbReference type="SAM" id="Phobius"/>
    </source>
</evidence>
<comment type="catalytic activity">
    <reaction evidence="1">
        <text>a 1,2-diacyl-sn-glycero-3-phosphate + CTP + H(+) = a CDP-1,2-diacyl-sn-glycerol + diphosphate</text>
        <dbReference type="Rhea" id="RHEA:16229"/>
        <dbReference type="ChEBI" id="CHEBI:15378"/>
        <dbReference type="ChEBI" id="CHEBI:33019"/>
        <dbReference type="ChEBI" id="CHEBI:37563"/>
        <dbReference type="ChEBI" id="CHEBI:58332"/>
        <dbReference type="ChEBI" id="CHEBI:58608"/>
        <dbReference type="EC" id="2.7.7.41"/>
    </reaction>
</comment>
<evidence type="ECO:0000256" key="9">
    <source>
        <dbReference type="ARBA" id="ARBA00022516"/>
    </source>
</evidence>
<feature type="transmembrane region" description="Helical" evidence="24">
    <location>
        <begin position="116"/>
        <end position="134"/>
    </location>
</feature>
<evidence type="ECO:0000313" key="25">
    <source>
        <dbReference type="EMBL" id="OGI41682.1"/>
    </source>
</evidence>
<comment type="similarity">
    <text evidence="5">Belongs to the CDS family.</text>
</comment>
<evidence type="ECO:0000256" key="15">
    <source>
        <dbReference type="ARBA" id="ARBA00023136"/>
    </source>
</evidence>
<comment type="pathway">
    <text evidence="3">Phospholipid metabolism; CDP-diacylglycerol biosynthesis; CDP-diacylglycerol from sn-glycerol 3-phosphate: step 3/3.</text>
</comment>